<dbReference type="PRINTS" id="PR00014">
    <property type="entry name" value="FNTYPEIII"/>
</dbReference>
<keyword evidence="9" id="KW-0560">Oxidoreductase</keyword>
<dbReference type="SMART" id="SM00060">
    <property type="entry name" value="FN3"/>
    <property type="match status" value="2"/>
</dbReference>
<dbReference type="GO" id="GO:0004553">
    <property type="term" value="F:hydrolase activity, hydrolyzing O-glycosyl compounds"/>
    <property type="evidence" value="ECO:0007669"/>
    <property type="project" value="InterPro"/>
</dbReference>
<dbReference type="Pfam" id="PF02839">
    <property type="entry name" value="CBM_5_12"/>
    <property type="match status" value="1"/>
</dbReference>
<dbReference type="InterPro" id="IPR036116">
    <property type="entry name" value="FN3_sf"/>
</dbReference>
<dbReference type="GO" id="GO:0030246">
    <property type="term" value="F:carbohydrate binding"/>
    <property type="evidence" value="ECO:0007669"/>
    <property type="project" value="InterPro"/>
</dbReference>
<dbReference type="InterPro" id="IPR036573">
    <property type="entry name" value="CBM_sf_5/12"/>
</dbReference>
<dbReference type="Gene3D" id="2.10.10.20">
    <property type="entry name" value="Carbohydrate-binding module superfamily 5/12"/>
    <property type="match status" value="1"/>
</dbReference>
<dbReference type="PANTHER" id="PTHR34823:SF1">
    <property type="entry name" value="CHITIN-BINDING TYPE-4 DOMAIN-CONTAINING PROTEIN"/>
    <property type="match status" value="1"/>
</dbReference>
<accession>A0A934MTK4</accession>
<evidence type="ECO:0000256" key="1">
    <source>
        <dbReference type="ARBA" id="ARBA00004613"/>
    </source>
</evidence>
<evidence type="ECO:0000259" key="8">
    <source>
        <dbReference type="PROSITE" id="PS50853"/>
    </source>
</evidence>
<dbReference type="CDD" id="cd00063">
    <property type="entry name" value="FN3"/>
    <property type="match status" value="2"/>
</dbReference>
<dbReference type="InterPro" id="IPR051024">
    <property type="entry name" value="GlcNAc_Chitin_IntDeg"/>
</dbReference>
<dbReference type="SUPFAM" id="SSF81296">
    <property type="entry name" value="E set domains"/>
    <property type="match status" value="1"/>
</dbReference>
<dbReference type="CDD" id="cd21177">
    <property type="entry name" value="LPMO_AA10"/>
    <property type="match status" value="1"/>
</dbReference>
<dbReference type="CDD" id="cd12214">
    <property type="entry name" value="ChiA1_BD"/>
    <property type="match status" value="1"/>
</dbReference>
<keyword evidence="7" id="KW-0624">Polysaccharide degradation</keyword>
<dbReference type="PANTHER" id="PTHR34823">
    <property type="entry name" value="GLCNAC-BINDING PROTEIN A"/>
    <property type="match status" value="1"/>
</dbReference>
<dbReference type="GO" id="GO:0005576">
    <property type="term" value="C:extracellular region"/>
    <property type="evidence" value="ECO:0007669"/>
    <property type="project" value="UniProtKB-SubCell"/>
</dbReference>
<evidence type="ECO:0000256" key="3">
    <source>
        <dbReference type="ARBA" id="ARBA00022729"/>
    </source>
</evidence>
<feature type="domain" description="Fibronectin type-III" evidence="8">
    <location>
        <begin position="313"/>
        <end position="405"/>
    </location>
</feature>
<dbReference type="Pfam" id="PF00041">
    <property type="entry name" value="fn3"/>
    <property type="match status" value="2"/>
</dbReference>
<dbReference type="Proteomes" id="UP000640274">
    <property type="component" value="Unassembled WGS sequence"/>
</dbReference>
<evidence type="ECO:0000256" key="5">
    <source>
        <dbReference type="ARBA" id="ARBA00023277"/>
    </source>
</evidence>
<dbReference type="InterPro" id="IPR003961">
    <property type="entry name" value="FN3_dom"/>
</dbReference>
<proteinExistence type="predicted"/>
<name>A0A934MTK4_9BACL</name>
<dbReference type="EMBL" id="JAELUP010000005">
    <property type="protein sequence ID" value="MBJ6360147.1"/>
    <property type="molecule type" value="Genomic_DNA"/>
</dbReference>
<keyword evidence="4" id="KW-0378">Hydrolase</keyword>
<dbReference type="GO" id="GO:0000272">
    <property type="term" value="P:polysaccharide catabolic process"/>
    <property type="evidence" value="ECO:0007669"/>
    <property type="project" value="UniProtKB-KW"/>
</dbReference>
<dbReference type="Pfam" id="PF03067">
    <property type="entry name" value="LPMO_10"/>
    <property type="match status" value="1"/>
</dbReference>
<dbReference type="InterPro" id="IPR014756">
    <property type="entry name" value="Ig_E-set"/>
</dbReference>
<organism evidence="9 10">
    <name type="scientific">Paenibacillus roseus</name>
    <dbReference type="NCBI Taxonomy" id="2798579"/>
    <lineage>
        <taxon>Bacteria</taxon>
        <taxon>Bacillati</taxon>
        <taxon>Bacillota</taxon>
        <taxon>Bacilli</taxon>
        <taxon>Bacillales</taxon>
        <taxon>Paenibacillaceae</taxon>
        <taxon>Paenibacillus</taxon>
    </lineage>
</organism>
<gene>
    <name evidence="9" type="ORF">JFN88_02275</name>
</gene>
<keyword evidence="9" id="KW-0503">Monooxygenase</keyword>
<evidence type="ECO:0000256" key="2">
    <source>
        <dbReference type="ARBA" id="ARBA00022525"/>
    </source>
</evidence>
<keyword evidence="3" id="KW-0732">Signal</keyword>
<dbReference type="InterPro" id="IPR004302">
    <property type="entry name" value="Cellulose/chitin-bd_N"/>
</dbReference>
<reference evidence="9" key="1">
    <citation type="submission" date="2020-12" db="EMBL/GenBank/DDBJ databases">
        <authorList>
            <person name="Huq M.A."/>
        </authorList>
    </citation>
    <scope>NUCLEOTIDE SEQUENCE</scope>
    <source>
        <strain evidence="9">MAHUQ-46</strain>
    </source>
</reference>
<comment type="subcellular location">
    <subcellularLocation>
        <location evidence="1">Secreted</location>
    </subcellularLocation>
</comment>
<sequence>MTTIQLPQSGVKKFFALSLIMALVSTLFVIAPSTTSAHGYVEGPASRAALCKSGQNTNCGSIVYEPQSLEAPKGFPAAGPADGKIASANGAFPELDQQSATRWAKVNLSSGQNSFTWKFTANHRTANWKYYITKTNWNPNAALTRNSFDLTPFCTDNYNATQPPSTYTSNCNVPSRSGYHVILAVWEIFDTANAFYNVIDVNFSGSNPTDTQAPTAPSSLTSSNVTTNSVSLSWNASTDNVGVNGYQIFQGSNQIGTVSGSTLSYNVTGLSPNTTYSFNVKASDAAGNVSSNSNTVSVTTLSSSTPDTQAPTAPGGLQVLGAPTSNSIQLKWNASTDNVGVTGYQIYRGSTLVTTVSGTTTSYTVTGLNPSTTYTFSVRAIDAAGNQSTASTVSGTTASASTTPAWAPNTYYAVGALVTYNGSVYECRQAHTSLVGWEPTATPALWLKK</sequence>
<evidence type="ECO:0000256" key="6">
    <source>
        <dbReference type="ARBA" id="ARBA00023295"/>
    </source>
</evidence>
<keyword evidence="5" id="KW-0119">Carbohydrate metabolism</keyword>
<keyword evidence="2" id="KW-0964">Secreted</keyword>
<dbReference type="SUPFAM" id="SSF51055">
    <property type="entry name" value="Carbohydrate binding domain"/>
    <property type="match status" value="1"/>
</dbReference>
<dbReference type="Gene3D" id="2.70.50.50">
    <property type="entry name" value="chitin-binding protein cbp21"/>
    <property type="match status" value="1"/>
</dbReference>
<evidence type="ECO:0000313" key="10">
    <source>
        <dbReference type="Proteomes" id="UP000640274"/>
    </source>
</evidence>
<protein>
    <submittedName>
        <fullName evidence="9">Lytic polysaccharide monooxygenase</fullName>
    </submittedName>
</protein>
<feature type="domain" description="Fibronectin type-III" evidence="8">
    <location>
        <begin position="216"/>
        <end position="303"/>
    </location>
</feature>
<dbReference type="SUPFAM" id="SSF49265">
    <property type="entry name" value="Fibronectin type III"/>
    <property type="match status" value="1"/>
</dbReference>
<dbReference type="SMART" id="SM00495">
    <property type="entry name" value="ChtBD3"/>
    <property type="match status" value="1"/>
</dbReference>
<dbReference type="FunFam" id="2.60.40.10:FF:001114">
    <property type="entry name" value="Chitinase A1"/>
    <property type="match status" value="1"/>
</dbReference>
<dbReference type="GO" id="GO:0004497">
    <property type="term" value="F:monooxygenase activity"/>
    <property type="evidence" value="ECO:0007669"/>
    <property type="project" value="UniProtKB-KW"/>
</dbReference>
<comment type="caution">
    <text evidence="9">The sequence shown here is derived from an EMBL/GenBank/DDBJ whole genome shotgun (WGS) entry which is preliminary data.</text>
</comment>
<keyword evidence="10" id="KW-1185">Reference proteome</keyword>
<evidence type="ECO:0000256" key="4">
    <source>
        <dbReference type="ARBA" id="ARBA00022801"/>
    </source>
</evidence>
<dbReference type="RefSeq" id="WP_199017673.1">
    <property type="nucleotide sequence ID" value="NZ_JAELUP010000005.1"/>
</dbReference>
<evidence type="ECO:0000313" key="9">
    <source>
        <dbReference type="EMBL" id="MBJ6360147.1"/>
    </source>
</evidence>
<evidence type="ECO:0000256" key="7">
    <source>
        <dbReference type="ARBA" id="ARBA00023326"/>
    </source>
</evidence>
<dbReference type="InterPro" id="IPR003610">
    <property type="entry name" value="CBM5/12"/>
</dbReference>
<dbReference type="FunFam" id="2.70.50.50:FF:000001">
    <property type="entry name" value="Chitin-binding protein"/>
    <property type="match status" value="1"/>
</dbReference>
<dbReference type="Gene3D" id="2.60.40.10">
    <property type="entry name" value="Immunoglobulins"/>
    <property type="match status" value="2"/>
</dbReference>
<dbReference type="PROSITE" id="PS50853">
    <property type="entry name" value="FN3"/>
    <property type="match status" value="2"/>
</dbReference>
<dbReference type="InterPro" id="IPR013783">
    <property type="entry name" value="Ig-like_fold"/>
</dbReference>
<keyword evidence="6" id="KW-0326">Glycosidase</keyword>
<dbReference type="AlphaFoldDB" id="A0A934MTK4"/>